<evidence type="ECO:0000259" key="2">
    <source>
        <dbReference type="Pfam" id="PF00582"/>
    </source>
</evidence>
<dbReference type="PRINTS" id="PR01438">
    <property type="entry name" value="UNVRSLSTRESS"/>
</dbReference>
<proteinExistence type="inferred from homology"/>
<dbReference type="AlphaFoldDB" id="A0A846QNM9"/>
<organism evidence="3 4">
    <name type="scientific">Desulfobaculum xiamenense</name>
    <dbReference type="NCBI Taxonomy" id="995050"/>
    <lineage>
        <taxon>Bacteria</taxon>
        <taxon>Pseudomonadati</taxon>
        <taxon>Thermodesulfobacteriota</taxon>
        <taxon>Desulfovibrionia</taxon>
        <taxon>Desulfovibrionales</taxon>
        <taxon>Desulfovibrionaceae</taxon>
        <taxon>Desulfobaculum</taxon>
    </lineage>
</organism>
<dbReference type="Pfam" id="PF00582">
    <property type="entry name" value="Usp"/>
    <property type="match status" value="1"/>
</dbReference>
<dbReference type="SUPFAM" id="SSF52402">
    <property type="entry name" value="Adenine nucleotide alpha hydrolases-like"/>
    <property type="match status" value="1"/>
</dbReference>
<protein>
    <submittedName>
        <fullName evidence="3">Nucleotide-binding universal stress UspA family protein</fullName>
    </submittedName>
</protein>
<dbReference type="Gene3D" id="3.40.50.620">
    <property type="entry name" value="HUPs"/>
    <property type="match status" value="1"/>
</dbReference>
<dbReference type="PANTHER" id="PTHR46268:SF6">
    <property type="entry name" value="UNIVERSAL STRESS PROTEIN UP12"/>
    <property type="match status" value="1"/>
</dbReference>
<dbReference type="PANTHER" id="PTHR46268">
    <property type="entry name" value="STRESS RESPONSE PROTEIN NHAX"/>
    <property type="match status" value="1"/>
</dbReference>
<dbReference type="Proteomes" id="UP000580856">
    <property type="component" value="Unassembled WGS sequence"/>
</dbReference>
<comment type="similarity">
    <text evidence="1">Belongs to the universal stress protein A family.</text>
</comment>
<name>A0A846QNM9_9BACT</name>
<dbReference type="CDD" id="cd00293">
    <property type="entry name" value="USP-like"/>
    <property type="match status" value="1"/>
</dbReference>
<gene>
    <name evidence="3" type="ORF">GGQ74_001745</name>
</gene>
<keyword evidence="4" id="KW-1185">Reference proteome</keyword>
<accession>A0A846QNM9</accession>
<reference evidence="3 4" key="1">
    <citation type="submission" date="2020-03" db="EMBL/GenBank/DDBJ databases">
        <title>Genomic Encyclopedia of Type Strains, Phase IV (KMG-IV): sequencing the most valuable type-strain genomes for metagenomic binning, comparative biology and taxonomic classification.</title>
        <authorList>
            <person name="Goeker M."/>
        </authorList>
    </citation>
    <scope>NUCLEOTIDE SEQUENCE [LARGE SCALE GENOMIC DNA]</scope>
    <source>
        <strain evidence="3 4">DSM 24233</strain>
    </source>
</reference>
<comment type="caution">
    <text evidence="3">The sequence shown here is derived from an EMBL/GenBank/DDBJ whole genome shotgun (WGS) entry which is preliminary data.</text>
</comment>
<dbReference type="RefSeq" id="WP_167941167.1">
    <property type="nucleotide sequence ID" value="NZ_JAATJA010000002.1"/>
</dbReference>
<sequence>MDCKRILVAVDTSENSLRAVSYVGEMVRNTEGVHVELLHIVRLPQRDLYPDEVSFQEQLRVQEVESQNFLEDAHGILEGKGLPSGSVTERQLCITVPSIAQHILRIQKEGNFGTIVVGRRGVSKAEEFLFGSVSSKIVHYAKNCCVWVVG</sequence>
<dbReference type="InterPro" id="IPR014729">
    <property type="entry name" value="Rossmann-like_a/b/a_fold"/>
</dbReference>
<dbReference type="InterPro" id="IPR006016">
    <property type="entry name" value="UspA"/>
</dbReference>
<evidence type="ECO:0000313" key="4">
    <source>
        <dbReference type="Proteomes" id="UP000580856"/>
    </source>
</evidence>
<feature type="domain" description="UspA" evidence="2">
    <location>
        <begin position="4"/>
        <end position="149"/>
    </location>
</feature>
<evidence type="ECO:0000313" key="3">
    <source>
        <dbReference type="EMBL" id="NJB68072.1"/>
    </source>
</evidence>
<evidence type="ECO:0000256" key="1">
    <source>
        <dbReference type="ARBA" id="ARBA00008791"/>
    </source>
</evidence>
<dbReference type="InterPro" id="IPR006015">
    <property type="entry name" value="Universal_stress_UspA"/>
</dbReference>
<dbReference type="EMBL" id="JAATJA010000002">
    <property type="protein sequence ID" value="NJB68072.1"/>
    <property type="molecule type" value="Genomic_DNA"/>
</dbReference>